<sequence length="295" mass="32390">MRPIKGIPVYPNRPFPFLAHTGRPDKDPKIRGPLYHHQLPGFPSSSSSSSTGPGYFASGLDNQMPLLNLDPGTPGYRGAGGRLGFQSGYQYGVGIGAHEGIYGINYNHQTHYHHNHHNHNHHHHGIMRSRFLPKIPAKRSMRAPRMRWTSTLHSRFVHAVELLGGHERATPKSVLELMDVKDLTLAHVKSHLQMYRTIKTTDKAAASSGHSDGSGEDDLSTIGSGSERAGLRQFLDERGPNSSGPLPLPHEPHDENYASTNNSTLWSNSSSSREGWLQSNGGESHNSLIGSLSFP</sequence>
<keyword evidence="5" id="KW-0804">Transcription</keyword>
<evidence type="ECO:0000259" key="8">
    <source>
        <dbReference type="Pfam" id="PF00249"/>
    </source>
</evidence>
<comment type="caution">
    <text evidence="9">The sequence shown here is derived from an EMBL/GenBank/DDBJ whole genome shotgun (WGS) entry which is preliminary data.</text>
</comment>
<evidence type="ECO:0000256" key="5">
    <source>
        <dbReference type="ARBA" id="ARBA00023163"/>
    </source>
</evidence>
<dbReference type="NCBIfam" id="TIGR01557">
    <property type="entry name" value="myb_SHAQKYF"/>
    <property type="match status" value="1"/>
</dbReference>
<dbReference type="PANTHER" id="PTHR31496:SF3">
    <property type="entry name" value="TRANSCRIPTION REPRESSOR KAN1"/>
    <property type="match status" value="1"/>
</dbReference>
<dbReference type="Pfam" id="PF00249">
    <property type="entry name" value="Myb_DNA-binding"/>
    <property type="match status" value="1"/>
</dbReference>
<dbReference type="GO" id="GO:0005634">
    <property type="term" value="C:nucleus"/>
    <property type="evidence" value="ECO:0007669"/>
    <property type="project" value="UniProtKB-SubCell"/>
</dbReference>
<feature type="region of interest" description="Disordered" evidence="7">
    <location>
        <begin position="202"/>
        <end position="295"/>
    </location>
</feature>
<evidence type="ECO:0000256" key="3">
    <source>
        <dbReference type="ARBA" id="ARBA00022782"/>
    </source>
</evidence>
<keyword evidence="10" id="KW-1185">Reference proteome</keyword>
<feature type="compositionally biased region" description="Polar residues" evidence="7">
    <location>
        <begin position="277"/>
        <end position="295"/>
    </location>
</feature>
<dbReference type="GO" id="GO:0006355">
    <property type="term" value="P:regulation of DNA-templated transcription"/>
    <property type="evidence" value="ECO:0007669"/>
    <property type="project" value="InterPro"/>
</dbReference>
<dbReference type="GO" id="GO:0000976">
    <property type="term" value="F:transcription cis-regulatory region binding"/>
    <property type="evidence" value="ECO:0007669"/>
    <property type="project" value="InterPro"/>
</dbReference>
<gene>
    <name evidence="9" type="ORF">SHERM_14835</name>
</gene>
<dbReference type="InterPro" id="IPR001005">
    <property type="entry name" value="SANT/Myb"/>
</dbReference>
<evidence type="ECO:0000256" key="7">
    <source>
        <dbReference type="SAM" id="MobiDB-lite"/>
    </source>
</evidence>
<name>A0A9N7MUK1_STRHE</name>
<dbReference type="Proteomes" id="UP001153555">
    <property type="component" value="Unassembled WGS sequence"/>
</dbReference>
<feature type="domain" description="Myb-like" evidence="8">
    <location>
        <begin position="145"/>
        <end position="196"/>
    </location>
</feature>
<keyword evidence="3" id="KW-0221">Differentiation</keyword>
<evidence type="ECO:0000313" key="9">
    <source>
        <dbReference type="EMBL" id="CAA0814548.1"/>
    </source>
</evidence>
<dbReference type="InterPro" id="IPR044847">
    <property type="entry name" value="KAN_fam"/>
</dbReference>
<protein>
    <submittedName>
        <fullName evidence="9">Probable transcription factor KAN2</fullName>
    </submittedName>
</protein>
<dbReference type="SUPFAM" id="SSF46689">
    <property type="entry name" value="Homeodomain-like"/>
    <property type="match status" value="1"/>
</dbReference>
<dbReference type="PANTHER" id="PTHR31496">
    <property type="entry name" value="TRANSCRIPTION FACTOR KAN2-RELATED"/>
    <property type="match status" value="1"/>
</dbReference>
<reference evidence="9" key="1">
    <citation type="submission" date="2019-12" db="EMBL/GenBank/DDBJ databases">
        <authorList>
            <person name="Scholes J."/>
        </authorList>
    </citation>
    <scope>NUCLEOTIDE SEQUENCE</scope>
</reference>
<organism evidence="9 10">
    <name type="scientific">Striga hermonthica</name>
    <name type="common">Purple witchweed</name>
    <name type="synonym">Buchnera hermonthica</name>
    <dbReference type="NCBI Taxonomy" id="68872"/>
    <lineage>
        <taxon>Eukaryota</taxon>
        <taxon>Viridiplantae</taxon>
        <taxon>Streptophyta</taxon>
        <taxon>Embryophyta</taxon>
        <taxon>Tracheophyta</taxon>
        <taxon>Spermatophyta</taxon>
        <taxon>Magnoliopsida</taxon>
        <taxon>eudicotyledons</taxon>
        <taxon>Gunneridae</taxon>
        <taxon>Pentapetalae</taxon>
        <taxon>asterids</taxon>
        <taxon>lamiids</taxon>
        <taxon>Lamiales</taxon>
        <taxon>Orobanchaceae</taxon>
        <taxon>Buchnereae</taxon>
        <taxon>Striga</taxon>
    </lineage>
</organism>
<keyword evidence="6" id="KW-0539">Nucleus</keyword>
<dbReference type="OrthoDB" id="551907at2759"/>
<evidence type="ECO:0000256" key="2">
    <source>
        <dbReference type="ARBA" id="ARBA00022473"/>
    </source>
</evidence>
<dbReference type="InterPro" id="IPR006447">
    <property type="entry name" value="Myb_dom_plants"/>
</dbReference>
<proteinExistence type="predicted"/>
<dbReference type="FunFam" id="1.10.10.60:FF:000002">
    <property type="entry name" value="Myb family transcription factor"/>
    <property type="match status" value="1"/>
</dbReference>
<dbReference type="GO" id="GO:0010158">
    <property type="term" value="P:abaxial cell fate specification"/>
    <property type="evidence" value="ECO:0007669"/>
    <property type="project" value="InterPro"/>
</dbReference>
<keyword evidence="4" id="KW-0805">Transcription regulation</keyword>
<dbReference type="AlphaFoldDB" id="A0A9N7MUK1"/>
<dbReference type="EMBL" id="CACSLK010012206">
    <property type="protein sequence ID" value="CAA0814548.1"/>
    <property type="molecule type" value="Genomic_DNA"/>
</dbReference>
<evidence type="ECO:0000256" key="4">
    <source>
        <dbReference type="ARBA" id="ARBA00023015"/>
    </source>
</evidence>
<evidence type="ECO:0000256" key="6">
    <source>
        <dbReference type="ARBA" id="ARBA00023242"/>
    </source>
</evidence>
<keyword evidence="2" id="KW-0217">Developmental protein</keyword>
<feature type="compositionally biased region" description="Low complexity" evidence="7">
    <location>
        <begin position="259"/>
        <end position="272"/>
    </location>
</feature>
<evidence type="ECO:0000256" key="1">
    <source>
        <dbReference type="ARBA" id="ARBA00004123"/>
    </source>
</evidence>
<evidence type="ECO:0000313" key="10">
    <source>
        <dbReference type="Proteomes" id="UP001153555"/>
    </source>
</evidence>
<dbReference type="Gene3D" id="1.10.10.60">
    <property type="entry name" value="Homeodomain-like"/>
    <property type="match status" value="1"/>
</dbReference>
<comment type="subcellular location">
    <subcellularLocation>
        <location evidence="1">Nucleus</location>
    </subcellularLocation>
</comment>
<accession>A0A9N7MUK1</accession>
<dbReference type="InterPro" id="IPR009057">
    <property type="entry name" value="Homeodomain-like_sf"/>
</dbReference>